<dbReference type="GO" id="GO:0061630">
    <property type="term" value="F:ubiquitin protein ligase activity"/>
    <property type="evidence" value="ECO:0007669"/>
    <property type="project" value="UniProtKB-EC"/>
</dbReference>
<evidence type="ECO:0000256" key="16">
    <source>
        <dbReference type="SAM" id="Coils"/>
    </source>
</evidence>
<evidence type="ECO:0000256" key="17">
    <source>
        <dbReference type="SAM" id="MobiDB-lite"/>
    </source>
</evidence>
<evidence type="ECO:0000259" key="18">
    <source>
        <dbReference type="PROSITE" id="PS50089"/>
    </source>
</evidence>
<feature type="region of interest" description="Disordered" evidence="17">
    <location>
        <begin position="357"/>
        <end position="381"/>
    </location>
</feature>
<evidence type="ECO:0000256" key="4">
    <source>
        <dbReference type="ARBA" id="ARBA00005555"/>
    </source>
</evidence>
<dbReference type="InterPro" id="IPR013956">
    <property type="entry name" value="E3_ubiquit_lig_Bre1"/>
</dbReference>
<evidence type="ECO:0000256" key="8">
    <source>
        <dbReference type="ARBA" id="ARBA00022786"/>
    </source>
</evidence>
<evidence type="ECO:0000256" key="1">
    <source>
        <dbReference type="ARBA" id="ARBA00000900"/>
    </source>
</evidence>
<dbReference type="PROSITE" id="PS50089">
    <property type="entry name" value="ZF_RING_2"/>
    <property type="match status" value="1"/>
</dbReference>
<dbReference type="Proteomes" id="UP001323405">
    <property type="component" value="Unassembled WGS sequence"/>
</dbReference>
<dbReference type="EC" id="2.3.2.27" evidence="15"/>
<feature type="compositionally biased region" description="Basic and acidic residues" evidence="17">
    <location>
        <begin position="159"/>
        <end position="168"/>
    </location>
</feature>
<dbReference type="PANTHER" id="PTHR23163:SF0">
    <property type="entry name" value="E3 UBIQUITIN-PROTEIN LIGASE BRE1"/>
    <property type="match status" value="1"/>
</dbReference>
<evidence type="ECO:0000256" key="15">
    <source>
        <dbReference type="RuleBase" id="RU365038"/>
    </source>
</evidence>
<evidence type="ECO:0000256" key="10">
    <source>
        <dbReference type="ARBA" id="ARBA00022853"/>
    </source>
</evidence>
<evidence type="ECO:0000256" key="2">
    <source>
        <dbReference type="ARBA" id="ARBA00004123"/>
    </source>
</evidence>
<comment type="similarity">
    <text evidence="4 15">Belongs to the BRE1 family.</text>
</comment>
<evidence type="ECO:0000256" key="9">
    <source>
        <dbReference type="ARBA" id="ARBA00022833"/>
    </source>
</evidence>
<dbReference type="InterPro" id="IPR017907">
    <property type="entry name" value="Znf_RING_CS"/>
</dbReference>
<dbReference type="InterPro" id="IPR058643">
    <property type="entry name" value="BRE1-like_CC"/>
</dbReference>
<evidence type="ECO:0000256" key="11">
    <source>
        <dbReference type="ARBA" id="ARBA00023054"/>
    </source>
</evidence>
<dbReference type="CDD" id="cd16499">
    <property type="entry name" value="RING-HC_Bre1-like"/>
    <property type="match status" value="1"/>
</dbReference>
<feature type="coiled-coil region" evidence="16">
    <location>
        <begin position="573"/>
        <end position="635"/>
    </location>
</feature>
<dbReference type="PANTHER" id="PTHR23163">
    <property type="entry name" value="RING FINGER PROTEIN-RELATED"/>
    <property type="match status" value="1"/>
</dbReference>
<feature type="coiled-coil region" evidence="16">
    <location>
        <begin position="444"/>
        <end position="549"/>
    </location>
</feature>
<sequence length="838" mass="94802">MQSPPSCPARAETGLAASKRSHLWEFLGELAVERALFLSCLCFFQFQTRSRSHAHSFFPSLGHRRATQTPKPTDPDFHSYFILIILIFSPRPDRPFPLAFASQKSKSRAAILMPVATSPSALPRPSSFAKMEDRKRPASGAVDEVAPPSKRHQVNGSGKSKDDSGDMKEEAWIEEYTKGAIYRQMQEYKREKASLESRVQELEKNHTDHDDHIRVVDAWLHQLLQEIELLVDGTVSSRSPSDSPFPSSTALGFKDSKEFQRHLGDKGKAFKSKAESIFQRLASSRGEVKPDVAKLESQLKTALAQQKELHLKLDRLESDKALLSEQYDQATLKAIKAERKLDRVRSVQVQKLEQKALASATTRPVKTEENGDSSDDTDGNTSELRALYKEAQAVVNRQKLQIEAIISENKALMEENSTFKTKRESVSDEDYVRTDVFKHFKLQNEDLIKRINHLEATNKQLREEAEKLRAERSDWQVKVEAEAQLVVSEAEDQIQAKDQDLTRIRAARDDLVAELAMRKAAQDQERAALDQMKELVNAKMDRITQLESELERLRPSEDVVMTDAQPNLESLSIEELRAKCAKLEKDYASINAELPLLEKSYKKAMVLAHSKTMDNNAVEERINTLMAEKAKADQKYFAARKDMDIRLQEIRTLRSQNSRSSEIIAQLKDVEHSTRSVISNLEKQIATLKTEAASMAAEKKRLELLTAEATRRADSVKGQIANLTELLKTKDATVASMKEQTMSREQELDKIKARLEEKNSEISKLRAKCRGNSTDEEEALRNLVICSVCRSNFKNTILKGCGHVFCNSCVDDRLANRMRKCPSCNKAFDRSDAMAAHL</sequence>
<feature type="coiled-coil region" evidence="16">
    <location>
        <begin position="292"/>
        <end position="340"/>
    </location>
</feature>
<keyword evidence="6 15" id="KW-0479">Metal-binding</keyword>
<dbReference type="GeneID" id="87913525"/>
<keyword evidence="8 15" id="KW-0833">Ubl conjugation pathway</keyword>
<dbReference type="Pfam" id="PF13920">
    <property type="entry name" value="zf-C3HC4_3"/>
    <property type="match status" value="1"/>
</dbReference>
<keyword evidence="11 15" id="KW-0175">Coiled coil</keyword>
<feature type="domain" description="C2H2-type" evidence="19">
    <location>
        <begin position="819"/>
        <end position="838"/>
    </location>
</feature>
<reference evidence="20 21" key="1">
    <citation type="journal article" date="2023" name="bioRxiv">
        <title>High-quality genome assemblies of four members of thePodospora anserinaspecies complex.</title>
        <authorList>
            <person name="Ament-Velasquez S.L."/>
            <person name="Vogan A.A."/>
            <person name="Wallerman O."/>
            <person name="Hartmann F."/>
            <person name="Gautier V."/>
            <person name="Silar P."/>
            <person name="Giraud T."/>
            <person name="Johannesson H."/>
        </authorList>
    </citation>
    <scope>NUCLEOTIDE SEQUENCE [LARGE SCALE GENOMIC DNA]</scope>
    <source>
        <strain evidence="20 21">CBS 415.72m</strain>
    </source>
</reference>
<dbReference type="Pfam" id="PF26095">
    <property type="entry name" value="CC_Bre1"/>
    <property type="match status" value="1"/>
</dbReference>
<evidence type="ECO:0000256" key="3">
    <source>
        <dbReference type="ARBA" id="ARBA00004906"/>
    </source>
</evidence>
<comment type="subcellular location">
    <subcellularLocation>
        <location evidence="2 15">Nucleus</location>
    </subcellularLocation>
</comment>
<dbReference type="Gene3D" id="3.30.40.10">
    <property type="entry name" value="Zinc/RING finger domain, C3HC4 (zinc finger)"/>
    <property type="match status" value="1"/>
</dbReference>
<dbReference type="EMBL" id="JAFFHA010000009">
    <property type="protein sequence ID" value="KAK4650475.1"/>
    <property type="molecule type" value="Genomic_DNA"/>
</dbReference>
<evidence type="ECO:0000313" key="21">
    <source>
        <dbReference type="Proteomes" id="UP001323405"/>
    </source>
</evidence>
<dbReference type="RefSeq" id="XP_062739450.1">
    <property type="nucleotide sequence ID" value="XM_062893618.1"/>
</dbReference>
<evidence type="ECO:0000313" key="20">
    <source>
        <dbReference type="EMBL" id="KAK4650475.1"/>
    </source>
</evidence>
<protein>
    <recommendedName>
        <fullName evidence="15">E3 ubiquitin protein ligase</fullName>
        <ecNumber evidence="15">2.3.2.27</ecNumber>
    </recommendedName>
</protein>
<dbReference type="PROSITE" id="PS00518">
    <property type="entry name" value="ZF_RING_1"/>
    <property type="match status" value="1"/>
</dbReference>
<keyword evidence="21" id="KW-1185">Reference proteome</keyword>
<evidence type="ECO:0000259" key="19">
    <source>
        <dbReference type="PROSITE" id="PS50157"/>
    </source>
</evidence>
<evidence type="ECO:0000256" key="7">
    <source>
        <dbReference type="ARBA" id="ARBA00022771"/>
    </source>
</evidence>
<keyword evidence="5 15" id="KW-0808">Transferase</keyword>
<feature type="region of interest" description="Disordered" evidence="17">
    <location>
        <begin position="119"/>
        <end position="168"/>
    </location>
</feature>
<evidence type="ECO:0000256" key="6">
    <source>
        <dbReference type="ARBA" id="ARBA00022723"/>
    </source>
</evidence>
<feature type="coiled-coil region" evidence="16">
    <location>
        <begin position="178"/>
        <end position="212"/>
    </location>
</feature>
<comment type="catalytic activity">
    <reaction evidence="1 15">
        <text>S-ubiquitinyl-[E2 ubiquitin-conjugating enzyme]-L-cysteine + [acceptor protein]-L-lysine = [E2 ubiquitin-conjugating enzyme]-L-cysteine + N(6)-ubiquitinyl-[acceptor protein]-L-lysine.</text>
        <dbReference type="EC" id="2.3.2.27"/>
    </reaction>
</comment>
<accession>A0ABR0G415</accession>
<evidence type="ECO:0000256" key="13">
    <source>
        <dbReference type="ARBA" id="ARBA00059679"/>
    </source>
</evidence>
<keyword evidence="9 15" id="KW-0862">Zinc</keyword>
<dbReference type="InterPro" id="IPR013083">
    <property type="entry name" value="Znf_RING/FYVE/PHD"/>
</dbReference>
<dbReference type="InterPro" id="IPR013087">
    <property type="entry name" value="Znf_C2H2_type"/>
</dbReference>
<dbReference type="PROSITE" id="PS50157">
    <property type="entry name" value="ZINC_FINGER_C2H2_2"/>
    <property type="match status" value="1"/>
</dbReference>
<name>A0ABR0G415_9PEZI</name>
<dbReference type="Pfam" id="PF08647">
    <property type="entry name" value="BRE1"/>
    <property type="match status" value="1"/>
</dbReference>
<keyword evidence="12 15" id="KW-0539">Nucleus</keyword>
<evidence type="ECO:0000256" key="12">
    <source>
        <dbReference type="ARBA" id="ARBA00023242"/>
    </source>
</evidence>
<evidence type="ECO:0000256" key="5">
    <source>
        <dbReference type="ARBA" id="ARBA00022679"/>
    </source>
</evidence>
<comment type="pathway">
    <text evidence="3 15">Protein modification; protein ubiquitination.</text>
</comment>
<feature type="domain" description="RING-type" evidence="18">
    <location>
        <begin position="786"/>
        <end position="825"/>
    </location>
</feature>
<keyword evidence="7 14" id="KW-0863">Zinc-finger</keyword>
<proteinExistence type="inferred from homology"/>
<evidence type="ECO:0000256" key="14">
    <source>
        <dbReference type="PROSITE-ProRule" id="PRU00042"/>
    </source>
</evidence>
<comment type="function">
    <text evidence="13">E3 ubiquitin-protein ligase that mediates monoubiquitination of histone H2B to form H2BK123ub1. H2BK123ub1 gives a specific tag for epigenetic transcriptional activation and is also a prerequisite for H3K4me and H3K79me formation.</text>
</comment>
<comment type="caution">
    <text evidence="20">The sequence shown here is derived from an EMBL/GenBank/DDBJ whole genome shotgun (WGS) entry which is preliminary data.</text>
</comment>
<dbReference type="SMART" id="SM00184">
    <property type="entry name" value="RING"/>
    <property type="match status" value="1"/>
</dbReference>
<organism evidence="20 21">
    <name type="scientific">Podospora pseudocomata</name>
    <dbReference type="NCBI Taxonomy" id="2093779"/>
    <lineage>
        <taxon>Eukaryota</taxon>
        <taxon>Fungi</taxon>
        <taxon>Dikarya</taxon>
        <taxon>Ascomycota</taxon>
        <taxon>Pezizomycotina</taxon>
        <taxon>Sordariomycetes</taxon>
        <taxon>Sordariomycetidae</taxon>
        <taxon>Sordariales</taxon>
        <taxon>Podosporaceae</taxon>
        <taxon>Podospora</taxon>
    </lineage>
</organism>
<feature type="coiled-coil region" evidence="16">
    <location>
        <begin position="678"/>
        <end position="768"/>
    </location>
</feature>
<dbReference type="SUPFAM" id="SSF57850">
    <property type="entry name" value="RING/U-box"/>
    <property type="match status" value="1"/>
</dbReference>
<keyword evidence="10 15" id="KW-0156">Chromatin regulator</keyword>
<keyword evidence="20" id="KW-0012">Acyltransferase</keyword>
<gene>
    <name evidence="20" type="primary">BRE1</name>
    <name evidence="20" type="ORF">QC762_707750</name>
</gene>
<dbReference type="InterPro" id="IPR001841">
    <property type="entry name" value="Znf_RING"/>
</dbReference>